<protein>
    <submittedName>
        <fullName evidence="1">Uncharacterized protein</fullName>
    </submittedName>
</protein>
<evidence type="ECO:0000313" key="1">
    <source>
        <dbReference type="EMBL" id="QHT92715.1"/>
    </source>
</evidence>
<sequence>MPEEFKKDGDLYKNTYSIEYLKRNIIDFSLWAILHTQILTPDFCVEYLLIPDNKYAKDEDDEEIYINNVLYWQRHITKEELLNCEFMKKYKISIAKNK</sequence>
<accession>A0A6C0IJQ5</accession>
<organism evidence="1">
    <name type="scientific">viral metagenome</name>
    <dbReference type="NCBI Taxonomy" id="1070528"/>
    <lineage>
        <taxon>unclassified sequences</taxon>
        <taxon>metagenomes</taxon>
        <taxon>organismal metagenomes</taxon>
    </lineage>
</organism>
<name>A0A6C0IJQ5_9ZZZZ</name>
<dbReference type="EMBL" id="MN740193">
    <property type="protein sequence ID" value="QHT92715.1"/>
    <property type="molecule type" value="Genomic_DNA"/>
</dbReference>
<dbReference type="AlphaFoldDB" id="A0A6C0IJQ5"/>
<proteinExistence type="predicted"/>
<reference evidence="1" key="1">
    <citation type="journal article" date="2020" name="Nature">
        <title>Giant virus diversity and host interactions through global metagenomics.</title>
        <authorList>
            <person name="Schulz F."/>
            <person name="Roux S."/>
            <person name="Paez-Espino D."/>
            <person name="Jungbluth S."/>
            <person name="Walsh D.A."/>
            <person name="Denef V.J."/>
            <person name="McMahon K.D."/>
            <person name="Konstantinidis K.T."/>
            <person name="Eloe-Fadrosh E.A."/>
            <person name="Kyrpides N.C."/>
            <person name="Woyke T."/>
        </authorList>
    </citation>
    <scope>NUCLEOTIDE SEQUENCE</scope>
    <source>
        <strain evidence="1">GVMAG-M-3300023184-89</strain>
    </source>
</reference>